<dbReference type="GO" id="GO:0016702">
    <property type="term" value="F:oxidoreductase activity, acting on single donors with incorporation of molecular oxygen, incorporation of two atoms of oxygen"/>
    <property type="evidence" value="ECO:0007669"/>
    <property type="project" value="UniProtKB-ARBA"/>
</dbReference>
<reference evidence="7 8" key="1">
    <citation type="journal article" date="2019" name="Emerg. Microbes Infect.">
        <title>Comprehensive subspecies identification of 175 nontuberculous mycobacteria species based on 7547 genomic profiles.</title>
        <authorList>
            <person name="Matsumoto Y."/>
            <person name="Kinjo T."/>
            <person name="Motooka D."/>
            <person name="Nabeya D."/>
            <person name="Jung N."/>
            <person name="Uechi K."/>
            <person name="Horii T."/>
            <person name="Iida T."/>
            <person name="Fujita J."/>
            <person name="Nakamura S."/>
        </authorList>
    </citation>
    <scope>NUCLEOTIDE SEQUENCE [LARGE SCALE GENOMIC DNA]</scope>
    <source>
        <strain evidence="7 8">JCM 30395</strain>
    </source>
</reference>
<dbReference type="PIRSF" id="PIRSF006157">
    <property type="entry name" value="Doxgns_DODA"/>
    <property type="match status" value="1"/>
</dbReference>
<evidence type="ECO:0000256" key="1">
    <source>
        <dbReference type="ARBA" id="ARBA00001947"/>
    </source>
</evidence>
<comment type="cofactor">
    <cofactor evidence="1">
        <name>Zn(2+)</name>
        <dbReference type="ChEBI" id="CHEBI:29105"/>
    </cofactor>
</comment>
<dbReference type="InterPro" id="IPR004183">
    <property type="entry name" value="Xdiol_dOase_suB"/>
</dbReference>
<sequence>MTAPMPAAFIGHGSPMNALERNRYTEAWRAFGQSVPRPRAILVVSAHWYINATAVTAMAVPRTIHDFYGFPAELFAMQYPAPGLPELAAEIADVVEPTWVGADIDSWGIDHGTWSVLVHAFPDASVPVVQLAINADKPLEYHLELGAKLAALGERGVLILGSGNIVHNLAAMDPALGDKGFDWAQRFDDHARAQLLTDPAEAARLREHGDYAAAVPTPDHFLPMLYFAGLALTHPIRSDQNSTVDVRDCGGPASA</sequence>
<name>A0A7I7SKZ7_9MYCO</name>
<dbReference type="KEGG" id="msar:MSAR_00850"/>
<dbReference type="Gene3D" id="3.40.830.10">
    <property type="entry name" value="LigB-like"/>
    <property type="match status" value="1"/>
</dbReference>
<evidence type="ECO:0000313" key="8">
    <source>
        <dbReference type="Proteomes" id="UP000466445"/>
    </source>
</evidence>
<keyword evidence="3" id="KW-0479">Metal-binding</keyword>
<organism evidence="7 8">
    <name type="scientific">Mycolicibacterium sarraceniae</name>
    <dbReference type="NCBI Taxonomy" id="1534348"/>
    <lineage>
        <taxon>Bacteria</taxon>
        <taxon>Bacillati</taxon>
        <taxon>Actinomycetota</taxon>
        <taxon>Actinomycetes</taxon>
        <taxon>Mycobacteriales</taxon>
        <taxon>Mycobacteriaceae</taxon>
        <taxon>Mycolicibacterium</taxon>
    </lineage>
</organism>
<keyword evidence="7" id="KW-0223">Dioxygenase</keyword>
<proteinExistence type="inferred from homology"/>
<dbReference type="GO" id="GO:0008198">
    <property type="term" value="F:ferrous iron binding"/>
    <property type="evidence" value="ECO:0007669"/>
    <property type="project" value="InterPro"/>
</dbReference>
<dbReference type="AlphaFoldDB" id="A0A7I7SKZ7"/>
<evidence type="ECO:0000256" key="5">
    <source>
        <dbReference type="ARBA" id="ARBA00023002"/>
    </source>
</evidence>
<dbReference type="RefSeq" id="WP_179965048.1">
    <property type="nucleotide sequence ID" value="NZ_AP022595.1"/>
</dbReference>
<keyword evidence="4" id="KW-0862">Zinc</keyword>
<dbReference type="PANTHER" id="PTHR30096:SF0">
    <property type="entry name" value="4,5-DOPA DIOXYGENASE EXTRADIOL-LIKE PROTEIN"/>
    <property type="match status" value="1"/>
</dbReference>
<dbReference type="EMBL" id="AP022595">
    <property type="protein sequence ID" value="BBY56949.1"/>
    <property type="molecule type" value="Genomic_DNA"/>
</dbReference>
<dbReference type="Pfam" id="PF02900">
    <property type="entry name" value="LigB"/>
    <property type="match status" value="1"/>
</dbReference>
<dbReference type="GO" id="GO:0008270">
    <property type="term" value="F:zinc ion binding"/>
    <property type="evidence" value="ECO:0007669"/>
    <property type="project" value="InterPro"/>
</dbReference>
<evidence type="ECO:0000256" key="3">
    <source>
        <dbReference type="ARBA" id="ARBA00022723"/>
    </source>
</evidence>
<accession>A0A7I7SKZ7</accession>
<keyword evidence="5" id="KW-0560">Oxidoreductase</keyword>
<evidence type="ECO:0000259" key="6">
    <source>
        <dbReference type="Pfam" id="PF02900"/>
    </source>
</evidence>
<comment type="similarity">
    <text evidence="2">Belongs to the DODA-type extradiol aromatic ring-opening dioxygenase family.</text>
</comment>
<keyword evidence="8" id="KW-1185">Reference proteome</keyword>
<evidence type="ECO:0000256" key="2">
    <source>
        <dbReference type="ARBA" id="ARBA00007581"/>
    </source>
</evidence>
<dbReference type="SUPFAM" id="SSF53213">
    <property type="entry name" value="LigB-like"/>
    <property type="match status" value="1"/>
</dbReference>
<dbReference type="NCBIfam" id="NF007914">
    <property type="entry name" value="PRK10628.1"/>
    <property type="match status" value="1"/>
</dbReference>
<dbReference type="InterPro" id="IPR014436">
    <property type="entry name" value="Extradiol_dOase_DODA"/>
</dbReference>
<dbReference type="PANTHER" id="PTHR30096">
    <property type="entry name" value="4,5-DOPA DIOXYGENASE EXTRADIOL-LIKE PROTEIN"/>
    <property type="match status" value="1"/>
</dbReference>
<evidence type="ECO:0000313" key="7">
    <source>
        <dbReference type="EMBL" id="BBY56949.1"/>
    </source>
</evidence>
<evidence type="ECO:0000256" key="4">
    <source>
        <dbReference type="ARBA" id="ARBA00022833"/>
    </source>
</evidence>
<gene>
    <name evidence="7" type="ORF">MSAR_00850</name>
</gene>
<protein>
    <submittedName>
        <fullName evidence="7">Dioxygenase</fullName>
    </submittedName>
</protein>
<feature type="domain" description="Extradiol ring-cleavage dioxygenase class III enzyme subunit B" evidence="6">
    <location>
        <begin position="32"/>
        <end position="231"/>
    </location>
</feature>
<dbReference type="CDD" id="cd07363">
    <property type="entry name" value="45_DOPA_Dioxygenase"/>
    <property type="match status" value="1"/>
</dbReference>
<dbReference type="Proteomes" id="UP000466445">
    <property type="component" value="Chromosome"/>
</dbReference>